<dbReference type="PANTHER" id="PTHR39185:SF1">
    <property type="entry name" value="SWARMING MOTILITY PROTEIN SWRD"/>
    <property type="match status" value="1"/>
</dbReference>
<dbReference type="PANTHER" id="PTHR39185">
    <property type="entry name" value="SWARMING MOTILITY PROTEIN SWRD"/>
    <property type="match status" value="1"/>
</dbReference>
<keyword evidence="1" id="KW-0966">Cell projection</keyword>
<proteinExistence type="predicted"/>
<sequence length="74" mass="8344">MITLTRLNGKTFALNAIYIEQVEAFPDTTITLTNGKKFVVRESVEEVMALVREFYRSISVFGVNQDAEGADVER</sequence>
<keyword evidence="1" id="KW-0969">Cilium</keyword>
<dbReference type="Proteomes" id="UP000295658">
    <property type="component" value="Unassembled WGS sequence"/>
</dbReference>
<comment type="caution">
    <text evidence="1">The sequence shown here is derived from an EMBL/GenBank/DDBJ whole genome shotgun (WGS) entry which is preliminary data.</text>
</comment>
<dbReference type="InterPro" id="IPR009384">
    <property type="entry name" value="SwrD-like"/>
</dbReference>
<gene>
    <name evidence="1" type="ORF">EDD69_105180</name>
</gene>
<name>A0A4R1QN14_9BACL</name>
<dbReference type="EMBL" id="SLUL01000005">
    <property type="protein sequence ID" value="TCL50379.1"/>
    <property type="molecule type" value="Genomic_DNA"/>
</dbReference>
<dbReference type="AlphaFoldDB" id="A0A4R1QN14"/>
<dbReference type="OrthoDB" id="9799862at2"/>
<reference evidence="1 2" key="1">
    <citation type="submission" date="2019-03" db="EMBL/GenBank/DDBJ databases">
        <title>Genomic Encyclopedia of Type Strains, Phase IV (KMG-IV): sequencing the most valuable type-strain genomes for metagenomic binning, comparative biology and taxonomic classification.</title>
        <authorList>
            <person name="Goeker M."/>
        </authorList>
    </citation>
    <scope>NUCLEOTIDE SEQUENCE [LARGE SCALE GENOMIC DNA]</scope>
    <source>
        <strain evidence="1 2">DSM 24979</strain>
    </source>
</reference>
<dbReference type="Pfam" id="PF06289">
    <property type="entry name" value="FlbD"/>
    <property type="match status" value="1"/>
</dbReference>
<organism evidence="1 2">
    <name type="scientific">Thermolongibacillus altinsuensis</name>
    <dbReference type="NCBI Taxonomy" id="575256"/>
    <lineage>
        <taxon>Bacteria</taxon>
        <taxon>Bacillati</taxon>
        <taxon>Bacillota</taxon>
        <taxon>Bacilli</taxon>
        <taxon>Bacillales</taxon>
        <taxon>Anoxybacillaceae</taxon>
        <taxon>Thermolongibacillus</taxon>
    </lineage>
</organism>
<protein>
    <submittedName>
        <fullName evidence="1">Flagellar protein FlbD</fullName>
    </submittedName>
</protein>
<accession>A0A4R1QN14</accession>
<keyword evidence="1" id="KW-0282">Flagellum</keyword>
<keyword evidence="2" id="KW-1185">Reference proteome</keyword>
<evidence type="ECO:0000313" key="1">
    <source>
        <dbReference type="EMBL" id="TCL50379.1"/>
    </source>
</evidence>
<dbReference type="RefSeq" id="WP_132948147.1">
    <property type="nucleotide sequence ID" value="NZ_SLUL01000005.1"/>
</dbReference>
<evidence type="ECO:0000313" key="2">
    <source>
        <dbReference type="Proteomes" id="UP000295658"/>
    </source>
</evidence>